<dbReference type="InterPro" id="IPR007221">
    <property type="entry name" value="MreC"/>
</dbReference>
<evidence type="ECO:0000313" key="9">
    <source>
        <dbReference type="Proteomes" id="UP001161389"/>
    </source>
</evidence>
<evidence type="ECO:0000256" key="4">
    <source>
        <dbReference type="ARBA" id="ARBA00032089"/>
    </source>
</evidence>
<keyword evidence="9" id="KW-1185">Reference proteome</keyword>
<sequence>MKSIFSSGSSLYMRLLIVAVLSAILILIDKTTNWLDPAKRVIGLTTVPFYHLLDIPYETAEVVDDMLTSRADLIEMNKKLASENIILKKNMQRMAALTAENIRLRETLGGSKRVDVDHMLTEVVSVDPDPFVHRTVVDVGLNNGVQEGWPVIDAKGLIGQVVEVGYHYSRVLLITDSTHAVPVEVHRNGTRAIAVGTGDINELKLIYVADTADVVEGDLLLTSGLGGKFPPGYPVARVTSVYHDPGRPYALVKALPVAELDRSRQWLVLKTPKAEIEQDFIERNAQKEAGVAK</sequence>
<organism evidence="8 9">
    <name type="scientific">Litoribrevibacter albus</name>
    <dbReference type="NCBI Taxonomy" id="1473156"/>
    <lineage>
        <taxon>Bacteria</taxon>
        <taxon>Pseudomonadati</taxon>
        <taxon>Pseudomonadota</taxon>
        <taxon>Gammaproteobacteria</taxon>
        <taxon>Oceanospirillales</taxon>
        <taxon>Oceanospirillaceae</taxon>
        <taxon>Litoribrevibacter</taxon>
    </lineage>
</organism>
<dbReference type="PANTHER" id="PTHR34138">
    <property type="entry name" value="CELL SHAPE-DETERMINING PROTEIN MREC"/>
    <property type="match status" value="1"/>
</dbReference>
<dbReference type="RefSeq" id="WP_284380877.1">
    <property type="nucleotide sequence ID" value="NZ_BSNM01000011.1"/>
</dbReference>
<keyword evidence="6" id="KW-0812">Transmembrane</keyword>
<dbReference type="AlphaFoldDB" id="A0AA37SBD7"/>
<feature type="transmembrane region" description="Helical" evidence="6">
    <location>
        <begin position="12"/>
        <end position="28"/>
    </location>
</feature>
<comment type="similarity">
    <text evidence="1 5">Belongs to the MreC family.</text>
</comment>
<comment type="caution">
    <text evidence="8">The sequence shown here is derived from an EMBL/GenBank/DDBJ whole genome shotgun (WGS) entry which is preliminary data.</text>
</comment>
<reference evidence="8" key="2">
    <citation type="submission" date="2023-01" db="EMBL/GenBank/DDBJ databases">
        <title>Draft genome sequence of Litoribrevibacter albus strain NBRC 110071.</title>
        <authorList>
            <person name="Sun Q."/>
            <person name="Mori K."/>
        </authorList>
    </citation>
    <scope>NUCLEOTIDE SEQUENCE</scope>
    <source>
        <strain evidence="8">NBRC 110071</strain>
    </source>
</reference>
<feature type="domain" description="Rod shape-determining protein MreC beta-barrel core" evidence="7">
    <location>
        <begin position="123"/>
        <end position="269"/>
    </location>
</feature>
<dbReference type="PANTHER" id="PTHR34138:SF1">
    <property type="entry name" value="CELL SHAPE-DETERMINING PROTEIN MREC"/>
    <property type="match status" value="1"/>
</dbReference>
<name>A0AA37SBD7_9GAMM</name>
<comment type="function">
    <text evidence="5">Involved in formation and maintenance of cell shape.</text>
</comment>
<dbReference type="NCBIfam" id="TIGR00219">
    <property type="entry name" value="mreC"/>
    <property type="match status" value="1"/>
</dbReference>
<dbReference type="Proteomes" id="UP001161389">
    <property type="component" value="Unassembled WGS sequence"/>
</dbReference>
<dbReference type="EMBL" id="BSNM01000011">
    <property type="protein sequence ID" value="GLQ31311.1"/>
    <property type="molecule type" value="Genomic_DNA"/>
</dbReference>
<keyword evidence="3 5" id="KW-0133">Cell shape</keyword>
<dbReference type="InterPro" id="IPR042177">
    <property type="entry name" value="Cell/Rod_1"/>
</dbReference>
<evidence type="ECO:0000256" key="5">
    <source>
        <dbReference type="PIRNR" id="PIRNR038471"/>
    </source>
</evidence>
<evidence type="ECO:0000256" key="1">
    <source>
        <dbReference type="ARBA" id="ARBA00009369"/>
    </source>
</evidence>
<reference evidence="8" key="1">
    <citation type="journal article" date="2014" name="Int. J. Syst. Evol. Microbiol.">
        <title>Complete genome sequence of Corynebacterium casei LMG S-19264T (=DSM 44701T), isolated from a smear-ripened cheese.</title>
        <authorList>
            <consortium name="US DOE Joint Genome Institute (JGI-PGF)"/>
            <person name="Walter F."/>
            <person name="Albersmeier A."/>
            <person name="Kalinowski J."/>
            <person name="Ruckert C."/>
        </authorList>
    </citation>
    <scope>NUCLEOTIDE SEQUENCE</scope>
    <source>
        <strain evidence="8">NBRC 110071</strain>
    </source>
</reference>
<dbReference type="Pfam" id="PF04085">
    <property type="entry name" value="MreC"/>
    <property type="match status" value="1"/>
</dbReference>
<dbReference type="GO" id="GO:0008360">
    <property type="term" value="P:regulation of cell shape"/>
    <property type="evidence" value="ECO:0007669"/>
    <property type="project" value="UniProtKB-KW"/>
</dbReference>
<evidence type="ECO:0000313" key="8">
    <source>
        <dbReference type="EMBL" id="GLQ31311.1"/>
    </source>
</evidence>
<evidence type="ECO:0000259" key="7">
    <source>
        <dbReference type="Pfam" id="PF04085"/>
    </source>
</evidence>
<keyword evidence="6" id="KW-0472">Membrane</keyword>
<proteinExistence type="inferred from homology"/>
<protein>
    <recommendedName>
        <fullName evidence="2 5">Cell shape-determining protein MreC</fullName>
    </recommendedName>
    <alternativeName>
        <fullName evidence="4 5">Cell shape protein MreC</fullName>
    </alternativeName>
</protein>
<dbReference type="Gene3D" id="2.40.10.350">
    <property type="entry name" value="Rod shape-determining protein MreC, domain 2"/>
    <property type="match status" value="1"/>
</dbReference>
<dbReference type="Gene3D" id="2.40.10.340">
    <property type="entry name" value="Rod shape-determining protein MreC, domain 1"/>
    <property type="match status" value="1"/>
</dbReference>
<gene>
    <name evidence="8" type="primary">mreC</name>
    <name evidence="8" type="ORF">GCM10007876_17900</name>
</gene>
<dbReference type="InterPro" id="IPR055342">
    <property type="entry name" value="MreC_beta-barrel_core"/>
</dbReference>
<accession>A0AA37SBD7</accession>
<evidence type="ECO:0000256" key="3">
    <source>
        <dbReference type="ARBA" id="ARBA00022960"/>
    </source>
</evidence>
<evidence type="ECO:0000256" key="2">
    <source>
        <dbReference type="ARBA" id="ARBA00013855"/>
    </source>
</evidence>
<dbReference type="GO" id="GO:0005886">
    <property type="term" value="C:plasma membrane"/>
    <property type="evidence" value="ECO:0007669"/>
    <property type="project" value="TreeGrafter"/>
</dbReference>
<evidence type="ECO:0000256" key="6">
    <source>
        <dbReference type="SAM" id="Phobius"/>
    </source>
</evidence>
<dbReference type="PIRSF" id="PIRSF038471">
    <property type="entry name" value="MreC"/>
    <property type="match status" value="1"/>
</dbReference>
<dbReference type="InterPro" id="IPR042175">
    <property type="entry name" value="Cell/Rod_MreC_2"/>
</dbReference>
<keyword evidence="6" id="KW-1133">Transmembrane helix</keyword>